<dbReference type="InterPro" id="IPR042837">
    <property type="entry name" value="PTX3"/>
</dbReference>
<feature type="signal peptide" evidence="3">
    <location>
        <begin position="1"/>
        <end position="21"/>
    </location>
</feature>
<evidence type="ECO:0000256" key="2">
    <source>
        <dbReference type="ARBA" id="ARBA00023157"/>
    </source>
</evidence>
<keyword evidence="2" id="KW-1015">Disulfide bond</keyword>
<dbReference type="InterPro" id="IPR006558">
    <property type="entry name" value="LamG-like"/>
</dbReference>
<protein>
    <submittedName>
        <fullName evidence="5">LamG domain-containing protein</fullName>
    </submittedName>
</protein>
<feature type="domain" description="LamG-like jellyroll fold" evidence="4">
    <location>
        <begin position="797"/>
        <end position="940"/>
    </location>
</feature>
<accession>A0ABV7YE52</accession>
<dbReference type="Pfam" id="PF13385">
    <property type="entry name" value="Laminin_G_3"/>
    <property type="match status" value="2"/>
</dbReference>
<feature type="domain" description="LamG-like jellyroll fold" evidence="4">
    <location>
        <begin position="583"/>
        <end position="723"/>
    </location>
</feature>
<proteinExistence type="predicted"/>
<evidence type="ECO:0000256" key="1">
    <source>
        <dbReference type="ARBA" id="ARBA00022729"/>
    </source>
</evidence>
<dbReference type="InterPro" id="IPR013320">
    <property type="entry name" value="ConA-like_dom_sf"/>
</dbReference>
<sequence length="1205" mass="129064">MWRGVVGVLTAAAVVSAGVIAAEPRSATAAAPVVRAAPTGLEVERETASEQARRSGKRIEVKSQRTVSQRVFADPNGKFTMELDAQRGVQPNAVPGLPWYPAPGAGWTKVFKGHLDMSYWNGANDDGFAKVGRCDWPGCRDIHTARSYWQFNISALHGGAQIHDAELNLHLAYSPSCTPTPFQVWQTDPISPGTTWRAQPNTTPSPLWTPNVAHGYSAACPPNNVGIPVHGSIVSKLSVGSTTATFMAKAVDEGDKFQWKRFDAATLLVQYNWPASKPTKLWSNVGQGPSLGCASDPNQAFTYSPRPTLRANVSDPDRQNVSLEFEWHEWGKGAVGRIRTAAHGNNTTVSATIPAGHFQDGNQIGWRVRATDGISYNGQLVWSAWAQWCGMTVDTRPPGRPALTSTDYPEGQIAGYVGKTGAFTATSTDPDVIGYQWALNFQDLPIVDLKSPSFVPATNGRAIIRATPPRDGPNELYVRAVDRALNVSDVYQKPDPNGGWEPGGYRFRVGSATPPPVGHWPLEGGRYTPSVPDVTAGGRHGTVSGMVPGGGSKWVSGRDGDGLGFDATESVTTTGGAPVDTANTFTVTAWARMDRLAGYPSVVSMDSKTTAGFQLQATPQGKWAFAMFAADIPSGGDRHDRVVSSSSVQLGVWTHLTGMYDSGSKELRLYVNGALTASGTHPGGFTATGPLTIGRSMWNGKPVDFWPGSVDDVRVFDRMLADSEIGTLANTPTAEEVFLPFDEGAGTTANDVSGNYTNGRIVPGTTWGSGVVGDGAVVLDGVKGEVPTSKQAVRTDRSFTVTARVKLDAASTKAHTIVSQDGPLSSGFSLQYVPIAGQAPGRWAMFLSPADSANPSWITVMSADPARDGEWTHLGAVYDAAKGQVRLYVNGYEHVAPARPSAHVGGNLVLGRAKLNRAAVSRFDGAIDDLHVYSGVLTKEQLQADNLSPVTSRPNVRAGQFNRYVSRDGRGHFFTNGPVPADMRFEGALGTPAPAEETNTRMLYSCSYDRGQFSSADPACEGRTRIGDIGLVYKSPPPDVESIPIYRCAVPGTGDHFNTTDENCEGDQYIQEGLLGHALAYWQLIRYEQGYGSRDQLTTTNVPGPGYRPAGAQGMVSMKRLPNGVDLYSCADGTDEFVTDDATCEGKTKHRWVGDAWPEAPTFARQTARLFACKVTDSGDRFTSLDAECEGETVQRPLGYVITRL</sequence>
<evidence type="ECO:0000259" key="4">
    <source>
        <dbReference type="SMART" id="SM00560"/>
    </source>
</evidence>
<evidence type="ECO:0000313" key="6">
    <source>
        <dbReference type="Proteomes" id="UP001595699"/>
    </source>
</evidence>
<dbReference type="PANTHER" id="PTHR46943">
    <property type="entry name" value="PENTRAXIN-RELATED PROTEIN PTX3"/>
    <property type="match status" value="1"/>
</dbReference>
<dbReference type="RefSeq" id="WP_205121367.1">
    <property type="nucleotide sequence ID" value="NZ_JAFBCM010000001.1"/>
</dbReference>
<dbReference type="SMART" id="SM00560">
    <property type="entry name" value="LamGL"/>
    <property type="match status" value="2"/>
</dbReference>
<organism evidence="5 6">
    <name type="scientific">Tenggerimyces flavus</name>
    <dbReference type="NCBI Taxonomy" id="1708749"/>
    <lineage>
        <taxon>Bacteria</taxon>
        <taxon>Bacillati</taxon>
        <taxon>Actinomycetota</taxon>
        <taxon>Actinomycetes</taxon>
        <taxon>Propionibacteriales</taxon>
        <taxon>Nocardioidaceae</taxon>
        <taxon>Tenggerimyces</taxon>
    </lineage>
</organism>
<gene>
    <name evidence="5" type="ORF">ACFOUW_13875</name>
</gene>
<reference evidence="6" key="1">
    <citation type="journal article" date="2019" name="Int. J. Syst. Evol. Microbiol.">
        <title>The Global Catalogue of Microorganisms (GCM) 10K type strain sequencing project: providing services to taxonomists for standard genome sequencing and annotation.</title>
        <authorList>
            <consortium name="The Broad Institute Genomics Platform"/>
            <consortium name="The Broad Institute Genome Sequencing Center for Infectious Disease"/>
            <person name="Wu L."/>
            <person name="Ma J."/>
        </authorList>
    </citation>
    <scope>NUCLEOTIDE SEQUENCE [LARGE SCALE GENOMIC DNA]</scope>
    <source>
        <strain evidence="6">CGMCC 4.7241</strain>
    </source>
</reference>
<evidence type="ECO:0000256" key="3">
    <source>
        <dbReference type="SAM" id="SignalP"/>
    </source>
</evidence>
<dbReference type="PANTHER" id="PTHR46943:SF1">
    <property type="entry name" value="PENTRAXIN-RELATED PROTEIN PTX3"/>
    <property type="match status" value="1"/>
</dbReference>
<dbReference type="Proteomes" id="UP001595699">
    <property type="component" value="Unassembled WGS sequence"/>
</dbReference>
<name>A0ABV7YE52_9ACTN</name>
<comment type="caution">
    <text evidence="5">The sequence shown here is derived from an EMBL/GenBank/DDBJ whole genome shotgun (WGS) entry which is preliminary data.</text>
</comment>
<dbReference type="Gene3D" id="2.60.120.200">
    <property type="match status" value="2"/>
</dbReference>
<evidence type="ECO:0000313" key="5">
    <source>
        <dbReference type="EMBL" id="MFC3761925.1"/>
    </source>
</evidence>
<dbReference type="SUPFAM" id="SSF49899">
    <property type="entry name" value="Concanavalin A-like lectins/glucanases"/>
    <property type="match status" value="2"/>
</dbReference>
<keyword evidence="1 3" id="KW-0732">Signal</keyword>
<feature type="chain" id="PRO_5046398589" evidence="3">
    <location>
        <begin position="22"/>
        <end position="1205"/>
    </location>
</feature>
<dbReference type="EMBL" id="JBHRZH010000011">
    <property type="protein sequence ID" value="MFC3761925.1"/>
    <property type="molecule type" value="Genomic_DNA"/>
</dbReference>
<keyword evidence="6" id="KW-1185">Reference proteome</keyword>